<dbReference type="InterPro" id="IPR003594">
    <property type="entry name" value="HATPase_dom"/>
</dbReference>
<proteinExistence type="predicted"/>
<evidence type="ECO:0000313" key="5">
    <source>
        <dbReference type="Proteomes" id="UP001595477"/>
    </source>
</evidence>
<name>A0ABV7K516_9ALTE</name>
<dbReference type="GO" id="GO:0016301">
    <property type="term" value="F:kinase activity"/>
    <property type="evidence" value="ECO:0007669"/>
    <property type="project" value="UniProtKB-KW"/>
</dbReference>
<sequence length="438" mass="48584">MSTERLDWTYEWAGLIRSHTESTTLLQYAVDGLQQRLPEEFMCTLWVLSTHSADWVPIVLGRSNPSREYPWRSPTAATKQYIEHLSTVHNMQVFSSAAGHSHALLADRETLSVPWIHHWLCGCGEDYMGVFELGGEEPEGNELKVISQMVESLLPTICRITESPLFSVETFATAPLPQTKTYEALAEEERLMSLGRLVASVTHEINSPLGVAITGVSHLNESLNELNKHFSSGKLTESFFRHFVEESQDVADLLAFNLERAVKLIGDFKANAVNQGADQAIRFELEPVLNSTTNSILPELRRYGIELIVGKIPHCVMWSFPGALSQIITNLVFNSINHAFTGIENKQIALHSEIDSHSGALKLIYRDNGNGIPEKDQQSVFEPYFTTRREAGGSGLGLSIVKALATNKLKGDLAFKSASQKGVEFAFTLPLDISPKST</sequence>
<dbReference type="SUPFAM" id="SSF55874">
    <property type="entry name" value="ATPase domain of HSP90 chaperone/DNA topoisomerase II/histidine kinase"/>
    <property type="match status" value="1"/>
</dbReference>
<dbReference type="PANTHER" id="PTHR43065">
    <property type="entry name" value="SENSOR HISTIDINE KINASE"/>
    <property type="match status" value="1"/>
</dbReference>
<dbReference type="Proteomes" id="UP001595477">
    <property type="component" value="Unassembled WGS sequence"/>
</dbReference>
<organism evidence="4 5">
    <name type="scientific">Alteromonas oceani</name>
    <dbReference type="NCBI Taxonomy" id="2071609"/>
    <lineage>
        <taxon>Bacteria</taxon>
        <taxon>Pseudomonadati</taxon>
        <taxon>Pseudomonadota</taxon>
        <taxon>Gammaproteobacteria</taxon>
        <taxon>Alteromonadales</taxon>
        <taxon>Alteromonadaceae</taxon>
        <taxon>Alteromonas/Salinimonas group</taxon>
        <taxon>Alteromonas</taxon>
    </lineage>
</organism>
<dbReference type="SMART" id="SM00387">
    <property type="entry name" value="HATPase_c"/>
    <property type="match status" value="1"/>
</dbReference>
<evidence type="ECO:0000256" key="2">
    <source>
        <dbReference type="ARBA" id="ARBA00012438"/>
    </source>
</evidence>
<dbReference type="PROSITE" id="PS50109">
    <property type="entry name" value="HIS_KIN"/>
    <property type="match status" value="1"/>
</dbReference>
<evidence type="ECO:0000256" key="1">
    <source>
        <dbReference type="ARBA" id="ARBA00000085"/>
    </source>
</evidence>
<dbReference type="Pfam" id="PF02518">
    <property type="entry name" value="HATPase_c"/>
    <property type="match status" value="1"/>
</dbReference>
<dbReference type="InterPro" id="IPR036890">
    <property type="entry name" value="HATPase_C_sf"/>
</dbReference>
<evidence type="ECO:0000259" key="3">
    <source>
        <dbReference type="PROSITE" id="PS50109"/>
    </source>
</evidence>
<accession>A0ABV7K516</accession>
<dbReference type="RefSeq" id="WP_123324366.1">
    <property type="nucleotide sequence ID" value="NZ_JBHRSX010000102.1"/>
</dbReference>
<dbReference type="EC" id="2.7.13.3" evidence="2"/>
<dbReference type="Gene3D" id="1.10.287.130">
    <property type="match status" value="1"/>
</dbReference>
<comment type="catalytic activity">
    <reaction evidence="1">
        <text>ATP + protein L-histidine = ADP + protein N-phospho-L-histidine.</text>
        <dbReference type="EC" id="2.7.13.3"/>
    </reaction>
</comment>
<feature type="domain" description="Histidine kinase" evidence="3">
    <location>
        <begin position="200"/>
        <end position="433"/>
    </location>
</feature>
<keyword evidence="4" id="KW-0418">Kinase</keyword>
<keyword evidence="5" id="KW-1185">Reference proteome</keyword>
<dbReference type="PRINTS" id="PR00344">
    <property type="entry name" value="BCTRLSENSOR"/>
</dbReference>
<gene>
    <name evidence="4" type="ORF">ACFOEW_22085</name>
</gene>
<dbReference type="InterPro" id="IPR004358">
    <property type="entry name" value="Sig_transdc_His_kin-like_C"/>
</dbReference>
<dbReference type="Gene3D" id="3.30.565.10">
    <property type="entry name" value="Histidine kinase-like ATPase, C-terminal domain"/>
    <property type="match status" value="1"/>
</dbReference>
<evidence type="ECO:0000313" key="4">
    <source>
        <dbReference type="EMBL" id="MFC3204505.1"/>
    </source>
</evidence>
<comment type="caution">
    <text evidence="4">The sequence shown here is derived from an EMBL/GenBank/DDBJ whole genome shotgun (WGS) entry which is preliminary data.</text>
</comment>
<reference evidence="5" key="1">
    <citation type="journal article" date="2019" name="Int. J. Syst. Evol. Microbiol.">
        <title>The Global Catalogue of Microorganisms (GCM) 10K type strain sequencing project: providing services to taxonomists for standard genome sequencing and annotation.</title>
        <authorList>
            <consortium name="The Broad Institute Genomics Platform"/>
            <consortium name="The Broad Institute Genome Sequencing Center for Infectious Disease"/>
            <person name="Wu L."/>
            <person name="Ma J."/>
        </authorList>
    </citation>
    <scope>NUCLEOTIDE SEQUENCE [LARGE SCALE GENOMIC DNA]</scope>
    <source>
        <strain evidence="5">KCTC 52449</strain>
    </source>
</reference>
<dbReference type="CDD" id="cd00075">
    <property type="entry name" value="HATPase"/>
    <property type="match status" value="1"/>
</dbReference>
<protein>
    <recommendedName>
        <fullName evidence="2">histidine kinase</fullName>
        <ecNumber evidence="2">2.7.13.3</ecNumber>
    </recommendedName>
</protein>
<dbReference type="EMBL" id="JBHRSX010000102">
    <property type="protein sequence ID" value="MFC3204505.1"/>
    <property type="molecule type" value="Genomic_DNA"/>
</dbReference>
<dbReference type="PANTHER" id="PTHR43065:SF42">
    <property type="entry name" value="TWO-COMPONENT SENSOR PPRA"/>
    <property type="match status" value="1"/>
</dbReference>
<dbReference type="InterPro" id="IPR005467">
    <property type="entry name" value="His_kinase_dom"/>
</dbReference>
<keyword evidence="4" id="KW-0808">Transferase</keyword>